<protein>
    <recommendedName>
        <fullName evidence="11">Tyrosine--tRNA ligase</fullName>
        <ecNumber evidence="11">6.1.1.1</ecNumber>
    </recommendedName>
    <alternativeName>
        <fullName evidence="11">Tyrosyl-tRNA synthetase</fullName>
        <shortName evidence="11">TyrRS</shortName>
    </alternativeName>
</protein>
<evidence type="ECO:0000313" key="14">
    <source>
        <dbReference type="EMBL" id="QBA65098.1"/>
    </source>
</evidence>
<name>A0A411EBT5_9FLAO</name>
<dbReference type="PROSITE" id="PS50889">
    <property type="entry name" value="S4"/>
    <property type="match status" value="1"/>
</dbReference>
<dbReference type="GO" id="GO:0042803">
    <property type="term" value="F:protein homodimerization activity"/>
    <property type="evidence" value="ECO:0007669"/>
    <property type="project" value="UniProtKB-ARBA"/>
</dbReference>
<comment type="function">
    <text evidence="11">Catalyzes the attachment of tyrosine to tRNA(Tyr) in a two-step reaction: tyrosine is first activated by ATP to form Tyr-AMP and then transferred to the acceptor end of tRNA(Tyr).</text>
</comment>
<dbReference type="EMBL" id="CP035544">
    <property type="protein sequence ID" value="QBA65098.1"/>
    <property type="molecule type" value="Genomic_DNA"/>
</dbReference>
<comment type="similarity">
    <text evidence="10 11">Belongs to the class-I aminoacyl-tRNA synthetase family. TyrS type 1 subfamily.</text>
</comment>
<dbReference type="GO" id="GO:0004831">
    <property type="term" value="F:tyrosine-tRNA ligase activity"/>
    <property type="evidence" value="ECO:0007669"/>
    <property type="project" value="UniProtKB-UniRule"/>
</dbReference>
<evidence type="ECO:0000256" key="8">
    <source>
        <dbReference type="ARBA" id="ARBA00023146"/>
    </source>
</evidence>
<keyword evidence="8 11" id="KW-0030">Aminoacyl-tRNA synthetase</keyword>
<dbReference type="GO" id="GO:0003723">
    <property type="term" value="F:RNA binding"/>
    <property type="evidence" value="ECO:0007669"/>
    <property type="project" value="UniProtKB-KW"/>
</dbReference>
<evidence type="ECO:0000256" key="3">
    <source>
        <dbReference type="ARBA" id="ARBA00022598"/>
    </source>
</evidence>
<dbReference type="GO" id="GO:0006437">
    <property type="term" value="P:tyrosyl-tRNA aminoacylation"/>
    <property type="evidence" value="ECO:0007669"/>
    <property type="project" value="UniProtKB-UniRule"/>
</dbReference>
<feature type="binding site" evidence="11">
    <location>
        <position position="34"/>
    </location>
    <ligand>
        <name>L-tyrosine</name>
        <dbReference type="ChEBI" id="CHEBI:58315"/>
    </ligand>
</feature>
<evidence type="ECO:0000256" key="1">
    <source>
        <dbReference type="ARBA" id="ARBA00004496"/>
    </source>
</evidence>
<keyword evidence="2 11" id="KW-0963">Cytoplasm</keyword>
<keyword evidence="5 11" id="KW-0067">ATP-binding</keyword>
<evidence type="ECO:0000256" key="10">
    <source>
        <dbReference type="ARBA" id="ARBA00060965"/>
    </source>
</evidence>
<evidence type="ECO:0000256" key="4">
    <source>
        <dbReference type="ARBA" id="ARBA00022741"/>
    </source>
</evidence>
<feature type="short sequence motif" description="'KMSKS' region" evidence="11">
    <location>
        <begin position="234"/>
        <end position="238"/>
    </location>
</feature>
<organism evidence="14 15">
    <name type="scientific">Muriicola soli</name>
    <dbReference type="NCBI Taxonomy" id="2507538"/>
    <lineage>
        <taxon>Bacteria</taxon>
        <taxon>Pseudomonadati</taxon>
        <taxon>Bacteroidota</taxon>
        <taxon>Flavobacteriia</taxon>
        <taxon>Flavobacteriales</taxon>
        <taxon>Flavobacteriaceae</taxon>
        <taxon>Muriicola</taxon>
    </lineage>
</organism>
<dbReference type="KEGG" id="mur:EQY75_11510"/>
<evidence type="ECO:0000256" key="12">
    <source>
        <dbReference type="PROSITE-ProRule" id="PRU00182"/>
    </source>
</evidence>
<dbReference type="GO" id="GO:0005829">
    <property type="term" value="C:cytosol"/>
    <property type="evidence" value="ECO:0007669"/>
    <property type="project" value="TreeGrafter"/>
</dbReference>
<dbReference type="AlphaFoldDB" id="A0A411EBT5"/>
<dbReference type="HAMAP" id="MF_02006">
    <property type="entry name" value="Tyr_tRNA_synth_type1"/>
    <property type="match status" value="1"/>
</dbReference>
<keyword evidence="6 12" id="KW-0694">RNA-binding</keyword>
<dbReference type="FunFam" id="3.40.50.620:FF:000008">
    <property type="entry name" value="Tyrosine--tRNA ligase"/>
    <property type="match status" value="1"/>
</dbReference>
<keyword evidence="15" id="KW-1185">Reference proteome</keyword>
<evidence type="ECO:0000256" key="6">
    <source>
        <dbReference type="ARBA" id="ARBA00022884"/>
    </source>
</evidence>
<sequence>MDSNFVEELKWRGMLHDVMPGTEDHLMSEMQSAYVGIDPTADSLHIGHLVGVMMLRHFQLAGHKPYALIGGATGMIGDPSGKSSERNLLDETTLRLNQEAIREQLSRFLDFDAEVENGAVLVNNYDWMKDFSFLDFIRDVGKHITVNYMMAKDSVKKRLEAEAKEGMSFTEFTYQLVQGYDFLYLYQNYNCTLQMGGSDQWGNITTGTELIRRIGGGKGYALTCPLITKADGTKFGKSEDGNVWLDAHRTSPYKFYQYWINTSDEDAEKYIKIFTFLSRTEIENLIREHQEAPHLRILQRKLAEEVTTMVHSKTDLENAIRASTILFGNSTSTDLKSLDAHTFLEVFEGVPQAEITKEDINDGLDIIAALASKTGFLSSNGEARRELKQNSISVNKEKVAEGYTIGESDLINDSYVLLQRGKKSYFILAVLED</sequence>
<dbReference type="SUPFAM" id="SSF55174">
    <property type="entry name" value="Alpha-L RNA-binding motif"/>
    <property type="match status" value="1"/>
</dbReference>
<keyword evidence="3 11" id="KW-0436">Ligase</keyword>
<dbReference type="Proteomes" id="UP000290889">
    <property type="component" value="Chromosome"/>
</dbReference>
<evidence type="ECO:0000256" key="2">
    <source>
        <dbReference type="ARBA" id="ARBA00022490"/>
    </source>
</evidence>
<feature type="binding site" evidence="11">
    <location>
        <position position="178"/>
    </location>
    <ligand>
        <name>L-tyrosine</name>
        <dbReference type="ChEBI" id="CHEBI:58315"/>
    </ligand>
</feature>
<dbReference type="EC" id="6.1.1.1" evidence="11"/>
<dbReference type="InterPro" id="IPR024107">
    <property type="entry name" value="Tyr-tRNA-ligase_bac_1"/>
</dbReference>
<dbReference type="NCBIfam" id="TIGR00234">
    <property type="entry name" value="tyrS"/>
    <property type="match status" value="1"/>
</dbReference>
<dbReference type="InterPro" id="IPR001412">
    <property type="entry name" value="aa-tRNA-synth_I_CS"/>
</dbReference>
<evidence type="ECO:0000256" key="5">
    <source>
        <dbReference type="ARBA" id="ARBA00022840"/>
    </source>
</evidence>
<dbReference type="Gene3D" id="3.10.290.10">
    <property type="entry name" value="RNA-binding S4 domain"/>
    <property type="match status" value="1"/>
</dbReference>
<keyword evidence="7 11" id="KW-0648">Protein biosynthesis</keyword>
<dbReference type="CDD" id="cd00805">
    <property type="entry name" value="TyrRS_core"/>
    <property type="match status" value="1"/>
</dbReference>
<reference evidence="14 15" key="1">
    <citation type="submission" date="2019-01" db="EMBL/GenBank/DDBJ databases">
        <title>Muriicola soli sp. nov., isolated from soil.</title>
        <authorList>
            <person name="Kang H.J."/>
            <person name="Kim S.B."/>
        </authorList>
    </citation>
    <scope>NUCLEOTIDE SEQUENCE [LARGE SCALE GENOMIC DNA]</scope>
    <source>
        <strain evidence="14 15">MMS17-SY002</strain>
    </source>
</reference>
<dbReference type="InterPro" id="IPR002305">
    <property type="entry name" value="aa-tRNA-synth_Ic"/>
</dbReference>
<feature type="domain" description="Tyrosine--tRNA ligase SYY-like C-terminal" evidence="13">
    <location>
        <begin position="345"/>
        <end position="427"/>
    </location>
</feature>
<dbReference type="PANTHER" id="PTHR11766">
    <property type="entry name" value="TYROSYL-TRNA SYNTHETASE"/>
    <property type="match status" value="1"/>
</dbReference>
<feature type="binding site" evidence="11">
    <location>
        <position position="174"/>
    </location>
    <ligand>
        <name>L-tyrosine</name>
        <dbReference type="ChEBI" id="CHEBI:58315"/>
    </ligand>
</feature>
<evidence type="ECO:0000313" key="15">
    <source>
        <dbReference type="Proteomes" id="UP000290889"/>
    </source>
</evidence>
<keyword evidence="4 11" id="KW-0547">Nucleotide-binding</keyword>
<dbReference type="RefSeq" id="WP_129605995.1">
    <property type="nucleotide sequence ID" value="NZ_CP035544.1"/>
</dbReference>
<evidence type="ECO:0000256" key="9">
    <source>
        <dbReference type="ARBA" id="ARBA00048248"/>
    </source>
</evidence>
<dbReference type="InterPro" id="IPR024088">
    <property type="entry name" value="Tyr-tRNA-ligase_bac-type"/>
</dbReference>
<dbReference type="FunFam" id="1.10.240.10:FF:000001">
    <property type="entry name" value="Tyrosine--tRNA ligase"/>
    <property type="match status" value="1"/>
</dbReference>
<dbReference type="Gene3D" id="3.40.50.620">
    <property type="entry name" value="HUPs"/>
    <property type="match status" value="1"/>
</dbReference>
<comment type="catalytic activity">
    <reaction evidence="9 11">
        <text>tRNA(Tyr) + L-tyrosine + ATP = L-tyrosyl-tRNA(Tyr) + AMP + diphosphate + H(+)</text>
        <dbReference type="Rhea" id="RHEA:10220"/>
        <dbReference type="Rhea" id="RHEA-COMP:9706"/>
        <dbReference type="Rhea" id="RHEA-COMP:9707"/>
        <dbReference type="ChEBI" id="CHEBI:15378"/>
        <dbReference type="ChEBI" id="CHEBI:30616"/>
        <dbReference type="ChEBI" id="CHEBI:33019"/>
        <dbReference type="ChEBI" id="CHEBI:58315"/>
        <dbReference type="ChEBI" id="CHEBI:78442"/>
        <dbReference type="ChEBI" id="CHEBI:78536"/>
        <dbReference type="ChEBI" id="CHEBI:456215"/>
        <dbReference type="EC" id="6.1.1.1"/>
    </reaction>
</comment>
<evidence type="ECO:0000256" key="11">
    <source>
        <dbReference type="HAMAP-Rule" id="MF_02006"/>
    </source>
</evidence>
<feature type="short sequence motif" description="'HIGH' region" evidence="11">
    <location>
        <begin position="39"/>
        <end position="48"/>
    </location>
</feature>
<accession>A0A411EBT5</accession>
<comment type="subcellular location">
    <subcellularLocation>
        <location evidence="1 11">Cytoplasm</location>
    </subcellularLocation>
</comment>
<dbReference type="Pfam" id="PF00579">
    <property type="entry name" value="tRNA-synt_1b"/>
    <property type="match status" value="1"/>
</dbReference>
<gene>
    <name evidence="11" type="primary">tyrS</name>
    <name evidence="14" type="ORF">EQY75_11510</name>
</gene>
<dbReference type="Gene3D" id="1.10.240.10">
    <property type="entry name" value="Tyrosyl-Transfer RNA Synthetase"/>
    <property type="match status" value="1"/>
</dbReference>
<comment type="subunit">
    <text evidence="11">Homodimer.</text>
</comment>
<dbReference type="InterPro" id="IPR036986">
    <property type="entry name" value="S4_RNA-bd_sf"/>
</dbReference>
<evidence type="ECO:0000259" key="13">
    <source>
        <dbReference type="Pfam" id="PF22421"/>
    </source>
</evidence>
<evidence type="ECO:0000256" key="7">
    <source>
        <dbReference type="ARBA" id="ARBA00022917"/>
    </source>
</evidence>
<dbReference type="SUPFAM" id="SSF52374">
    <property type="entry name" value="Nucleotidylyl transferase"/>
    <property type="match status" value="1"/>
</dbReference>
<dbReference type="GO" id="GO:0005524">
    <property type="term" value="F:ATP binding"/>
    <property type="evidence" value="ECO:0007669"/>
    <property type="project" value="UniProtKB-UniRule"/>
</dbReference>
<dbReference type="Pfam" id="PF22421">
    <property type="entry name" value="SYY_C-terminal"/>
    <property type="match status" value="1"/>
</dbReference>
<dbReference type="PANTHER" id="PTHR11766:SF0">
    <property type="entry name" value="TYROSINE--TRNA LIGASE, MITOCHONDRIAL"/>
    <property type="match status" value="1"/>
</dbReference>
<dbReference type="OrthoDB" id="9804243at2"/>
<dbReference type="InterPro" id="IPR002307">
    <property type="entry name" value="Tyr-tRNA-ligase"/>
</dbReference>
<dbReference type="InterPro" id="IPR014729">
    <property type="entry name" value="Rossmann-like_a/b/a_fold"/>
</dbReference>
<dbReference type="InterPro" id="IPR054608">
    <property type="entry name" value="SYY-like_C"/>
</dbReference>
<dbReference type="PRINTS" id="PR01040">
    <property type="entry name" value="TRNASYNTHTYR"/>
</dbReference>
<feature type="binding site" evidence="11">
    <location>
        <position position="237"/>
    </location>
    <ligand>
        <name>ATP</name>
        <dbReference type="ChEBI" id="CHEBI:30616"/>
    </ligand>
</feature>
<dbReference type="PROSITE" id="PS00178">
    <property type="entry name" value="AA_TRNA_LIGASE_I"/>
    <property type="match status" value="1"/>
</dbReference>
<proteinExistence type="inferred from homology"/>